<sequence>MVTEFAQIEVKAGMEQAFIDGAAKSRPLFLAAEGCFGMGVQRSVEDPMKFLLMVQWESVEAHMVTFRESPAFQEWRANVGHCFAVPPVVWHGETVI</sequence>
<protein>
    <recommendedName>
        <fullName evidence="1">ABM domain-containing protein</fullName>
    </recommendedName>
</protein>
<evidence type="ECO:0000313" key="2">
    <source>
        <dbReference type="EMBL" id="GAN78724.1"/>
    </source>
</evidence>
<dbReference type="STRING" id="1120923.SAMN02746095_01185"/>
<accession>A0A0D6PCZ1</accession>
<keyword evidence="3" id="KW-1185">Reference proteome</keyword>
<dbReference type="Pfam" id="PF03992">
    <property type="entry name" value="ABM"/>
    <property type="match status" value="1"/>
</dbReference>
<dbReference type="RefSeq" id="WP_048877218.1">
    <property type="nucleotide sequence ID" value="NZ_BANC01000007.1"/>
</dbReference>
<dbReference type="SUPFAM" id="SSF54909">
    <property type="entry name" value="Dimeric alpha+beta barrel"/>
    <property type="match status" value="1"/>
</dbReference>
<name>A0A0D6PCZ1_9PROT</name>
<proteinExistence type="predicted"/>
<dbReference type="AlphaFoldDB" id="A0A0D6PCZ1"/>
<gene>
    <name evidence="2" type="ORF">Aam_007_011</name>
</gene>
<organism evidence="2 3">
    <name type="scientific">Acidocella aminolytica 101 = DSM 11237</name>
    <dbReference type="NCBI Taxonomy" id="1120923"/>
    <lineage>
        <taxon>Bacteria</taxon>
        <taxon>Pseudomonadati</taxon>
        <taxon>Pseudomonadota</taxon>
        <taxon>Alphaproteobacteria</taxon>
        <taxon>Acetobacterales</taxon>
        <taxon>Acidocellaceae</taxon>
        <taxon>Acidocella</taxon>
    </lineage>
</organism>
<comment type="caution">
    <text evidence="2">The sequence shown here is derived from an EMBL/GenBank/DDBJ whole genome shotgun (WGS) entry which is preliminary data.</text>
</comment>
<evidence type="ECO:0000259" key="1">
    <source>
        <dbReference type="PROSITE" id="PS51725"/>
    </source>
</evidence>
<dbReference type="OrthoDB" id="9798157at2"/>
<dbReference type="InterPro" id="IPR007138">
    <property type="entry name" value="ABM_dom"/>
</dbReference>
<dbReference type="EMBL" id="BANC01000007">
    <property type="protein sequence ID" value="GAN78724.1"/>
    <property type="molecule type" value="Genomic_DNA"/>
</dbReference>
<dbReference type="InterPro" id="IPR011008">
    <property type="entry name" value="Dimeric_a/b-barrel"/>
</dbReference>
<evidence type="ECO:0000313" key="3">
    <source>
        <dbReference type="Proteomes" id="UP000032668"/>
    </source>
</evidence>
<dbReference type="PROSITE" id="PS51725">
    <property type="entry name" value="ABM"/>
    <property type="match status" value="1"/>
</dbReference>
<dbReference type="Proteomes" id="UP000032668">
    <property type="component" value="Unassembled WGS sequence"/>
</dbReference>
<feature type="domain" description="ABM" evidence="1">
    <location>
        <begin position="2"/>
        <end position="96"/>
    </location>
</feature>
<reference evidence="2 3" key="1">
    <citation type="submission" date="2012-11" db="EMBL/GenBank/DDBJ databases">
        <title>Whole genome sequence of Acidocella aminolytica 101 = DSM 11237.</title>
        <authorList>
            <person name="Azuma Y."/>
            <person name="Higashiura N."/>
            <person name="Hirakawa H."/>
            <person name="Matsushita K."/>
        </authorList>
    </citation>
    <scope>NUCLEOTIDE SEQUENCE [LARGE SCALE GENOMIC DNA]</scope>
    <source>
        <strain evidence="3">101 / DSM 11237</strain>
    </source>
</reference>
<dbReference type="Gene3D" id="3.30.70.100">
    <property type="match status" value="1"/>
</dbReference>